<evidence type="ECO:0000313" key="5">
    <source>
        <dbReference type="Proteomes" id="UP001143400"/>
    </source>
</evidence>
<dbReference type="AlphaFoldDB" id="A0A9W6IT47"/>
<protein>
    <submittedName>
        <fullName evidence="4">Secretin</fullName>
    </submittedName>
</protein>
<feature type="domain" description="BON" evidence="3">
    <location>
        <begin position="151"/>
        <end position="222"/>
    </location>
</feature>
<dbReference type="GO" id="GO:0009306">
    <property type="term" value="P:protein secretion"/>
    <property type="evidence" value="ECO:0007669"/>
    <property type="project" value="InterPro"/>
</dbReference>
<evidence type="ECO:0000313" key="4">
    <source>
        <dbReference type="EMBL" id="GLK54815.1"/>
    </source>
</evidence>
<evidence type="ECO:0000256" key="2">
    <source>
        <dbReference type="SAM" id="MobiDB-lite"/>
    </source>
</evidence>
<organism evidence="4 5">
    <name type="scientific">Methylopila capsulata</name>
    <dbReference type="NCBI Taxonomy" id="61654"/>
    <lineage>
        <taxon>Bacteria</taxon>
        <taxon>Pseudomonadati</taxon>
        <taxon>Pseudomonadota</taxon>
        <taxon>Alphaproteobacteria</taxon>
        <taxon>Hyphomicrobiales</taxon>
        <taxon>Methylopilaceae</taxon>
        <taxon>Methylopila</taxon>
    </lineage>
</organism>
<dbReference type="EMBL" id="BSFF01000001">
    <property type="protein sequence ID" value="GLK54815.1"/>
    <property type="molecule type" value="Genomic_DNA"/>
</dbReference>
<comment type="similarity">
    <text evidence="1">Belongs to the bacterial secretin family.</text>
</comment>
<proteinExistence type="inferred from homology"/>
<comment type="caution">
    <text evidence="4">The sequence shown here is derived from an EMBL/GenBank/DDBJ whole genome shotgun (WGS) entry which is preliminary data.</text>
</comment>
<dbReference type="InterPro" id="IPR001775">
    <property type="entry name" value="GspD/PilQ"/>
</dbReference>
<dbReference type="InterPro" id="IPR004846">
    <property type="entry name" value="T2SS/T3SS_dom"/>
</dbReference>
<dbReference type="Proteomes" id="UP001143400">
    <property type="component" value="Unassembled WGS sequence"/>
</dbReference>
<reference evidence="4" key="2">
    <citation type="submission" date="2023-01" db="EMBL/GenBank/DDBJ databases">
        <authorList>
            <person name="Sun Q."/>
            <person name="Evtushenko L."/>
        </authorList>
    </citation>
    <scope>NUCLEOTIDE SEQUENCE</scope>
    <source>
        <strain evidence="4">VKM B-1606</strain>
    </source>
</reference>
<sequence>MIDRRAPQSPPPSSLPPRLGDATPSSARIRRAMTASLSVLLSTTVRLRRGLRATLIATAAVSLATGPAALAADPGYYAEAQPGGQGDRVDLGIGKSFVVTLPRDAKEVFVADPSVANAVVRSARKAYLIGAGPGQTDVMFLDAEGREIAAYEVSVSRDVGSIRSSIGRSLGGAGNIRVEGVGDGVVVTGSVKSAQEAQTAVDIAAGYMSDPKKVVNALKIEGQDQVLLKVKIVEMQRDVVKQLGVNYDLNGLSIGSAVLSGATNFGFPATNDAPNNSGTITNGKGTAAATISALERNGVSKTLAEPTLTAISGESAKFLVGGEFPIVTGYDREDNRASIEFKQFGVGLNFTPIVLSGGRISLRIATEVSEIDSSASVQLGGGFVVPGLKVRRADSTVEMPSGGSLVLAGLIRQQNSRAAEGLPGLMKLPVLGALFRSNDFKRNETELAIIVTPYLAKSTAPTKLASPDDGFAEPTDESNLLLGRLNRLYGIPGRIDPSTVSHRRSGFIID</sequence>
<name>A0A9W6IT47_9HYPH</name>
<gene>
    <name evidence="4" type="primary">ctpD</name>
    <name evidence="4" type="ORF">GCM10008170_08340</name>
</gene>
<dbReference type="InterPro" id="IPR050810">
    <property type="entry name" value="Bact_Secretion_Sys_Channel"/>
</dbReference>
<dbReference type="InterPro" id="IPR032789">
    <property type="entry name" value="T2SS-T3SS_pil_N"/>
</dbReference>
<accession>A0A9W6IT47</accession>
<evidence type="ECO:0000259" key="3">
    <source>
        <dbReference type="PROSITE" id="PS50914"/>
    </source>
</evidence>
<feature type="region of interest" description="Disordered" evidence="2">
    <location>
        <begin position="1"/>
        <end position="24"/>
    </location>
</feature>
<evidence type="ECO:0000256" key="1">
    <source>
        <dbReference type="RuleBase" id="RU004003"/>
    </source>
</evidence>
<dbReference type="PROSITE" id="PS50914">
    <property type="entry name" value="BON"/>
    <property type="match status" value="1"/>
</dbReference>
<dbReference type="InterPro" id="IPR007055">
    <property type="entry name" value="BON_dom"/>
</dbReference>
<dbReference type="GO" id="GO:0015627">
    <property type="term" value="C:type II protein secretion system complex"/>
    <property type="evidence" value="ECO:0007669"/>
    <property type="project" value="TreeGrafter"/>
</dbReference>
<dbReference type="PRINTS" id="PR00811">
    <property type="entry name" value="BCTERIALGSPD"/>
</dbReference>
<dbReference type="PANTHER" id="PTHR30332:SF17">
    <property type="entry name" value="TYPE IV PILIATION SYSTEM PROTEIN DR_0774-RELATED"/>
    <property type="match status" value="1"/>
</dbReference>
<reference evidence="4" key="1">
    <citation type="journal article" date="2014" name="Int. J. Syst. Evol. Microbiol.">
        <title>Complete genome sequence of Corynebacterium casei LMG S-19264T (=DSM 44701T), isolated from a smear-ripened cheese.</title>
        <authorList>
            <consortium name="US DOE Joint Genome Institute (JGI-PGF)"/>
            <person name="Walter F."/>
            <person name="Albersmeier A."/>
            <person name="Kalinowski J."/>
            <person name="Ruckert C."/>
        </authorList>
    </citation>
    <scope>NUCLEOTIDE SEQUENCE</scope>
    <source>
        <strain evidence="4">VKM B-1606</strain>
    </source>
</reference>
<dbReference type="PANTHER" id="PTHR30332">
    <property type="entry name" value="PROBABLE GENERAL SECRETION PATHWAY PROTEIN D"/>
    <property type="match status" value="1"/>
</dbReference>
<dbReference type="Pfam" id="PF13629">
    <property type="entry name" value="T2SS-T3SS_pil_N"/>
    <property type="match status" value="1"/>
</dbReference>
<dbReference type="Pfam" id="PF00263">
    <property type="entry name" value="Secretin"/>
    <property type="match status" value="1"/>
</dbReference>
<dbReference type="Pfam" id="PF04972">
    <property type="entry name" value="BON"/>
    <property type="match status" value="1"/>
</dbReference>